<sequence length="63" mass="6522">MGVSSAPPFDSNPTACGASKYLAGLPSRGLFSSTVIASNPHKESEFGVFGVLSKQCCRIETAD</sequence>
<dbReference type="Proteomes" id="UP000585474">
    <property type="component" value="Unassembled WGS sequence"/>
</dbReference>
<name>A0A7J0FZA6_9ERIC</name>
<evidence type="ECO:0000313" key="1">
    <source>
        <dbReference type="EMBL" id="GFZ03797.1"/>
    </source>
</evidence>
<gene>
    <name evidence="1" type="ORF">Acr_16g0004210</name>
</gene>
<proteinExistence type="predicted"/>
<organism evidence="1 2">
    <name type="scientific">Actinidia rufa</name>
    <dbReference type="NCBI Taxonomy" id="165716"/>
    <lineage>
        <taxon>Eukaryota</taxon>
        <taxon>Viridiplantae</taxon>
        <taxon>Streptophyta</taxon>
        <taxon>Embryophyta</taxon>
        <taxon>Tracheophyta</taxon>
        <taxon>Spermatophyta</taxon>
        <taxon>Magnoliopsida</taxon>
        <taxon>eudicotyledons</taxon>
        <taxon>Gunneridae</taxon>
        <taxon>Pentapetalae</taxon>
        <taxon>asterids</taxon>
        <taxon>Ericales</taxon>
        <taxon>Actinidiaceae</taxon>
        <taxon>Actinidia</taxon>
    </lineage>
</organism>
<dbReference type="OrthoDB" id="445357at2759"/>
<comment type="caution">
    <text evidence="1">The sequence shown here is derived from an EMBL/GenBank/DDBJ whole genome shotgun (WGS) entry which is preliminary data.</text>
</comment>
<keyword evidence="2" id="KW-1185">Reference proteome</keyword>
<evidence type="ECO:0000313" key="2">
    <source>
        <dbReference type="Proteomes" id="UP000585474"/>
    </source>
</evidence>
<dbReference type="AlphaFoldDB" id="A0A7J0FZA6"/>
<protein>
    <submittedName>
        <fullName evidence="1">Uncharacterized protein</fullName>
    </submittedName>
</protein>
<accession>A0A7J0FZA6</accession>
<reference evidence="1 2" key="1">
    <citation type="submission" date="2019-07" db="EMBL/GenBank/DDBJ databases">
        <title>De Novo Assembly of kiwifruit Actinidia rufa.</title>
        <authorList>
            <person name="Sugita-Konishi S."/>
            <person name="Sato K."/>
            <person name="Mori E."/>
            <person name="Abe Y."/>
            <person name="Kisaki G."/>
            <person name="Hamano K."/>
            <person name="Suezawa K."/>
            <person name="Otani M."/>
            <person name="Fukuda T."/>
            <person name="Manabe T."/>
            <person name="Gomi K."/>
            <person name="Tabuchi M."/>
            <person name="Akimitsu K."/>
            <person name="Kataoka I."/>
        </authorList>
    </citation>
    <scope>NUCLEOTIDE SEQUENCE [LARGE SCALE GENOMIC DNA]</scope>
    <source>
        <strain evidence="2">cv. Fuchu</strain>
    </source>
</reference>
<dbReference type="EMBL" id="BJWL01000016">
    <property type="protein sequence ID" value="GFZ03797.1"/>
    <property type="molecule type" value="Genomic_DNA"/>
</dbReference>